<comment type="catalytic activity">
    <reaction evidence="10 11">
        <text>uridine(2552) in 23S rRNA + S-adenosyl-L-methionine = 2'-O-methyluridine(2552) in 23S rRNA + S-adenosyl-L-homocysteine + H(+)</text>
        <dbReference type="Rhea" id="RHEA:42720"/>
        <dbReference type="Rhea" id="RHEA-COMP:10202"/>
        <dbReference type="Rhea" id="RHEA-COMP:10203"/>
        <dbReference type="ChEBI" id="CHEBI:15378"/>
        <dbReference type="ChEBI" id="CHEBI:57856"/>
        <dbReference type="ChEBI" id="CHEBI:59789"/>
        <dbReference type="ChEBI" id="CHEBI:65315"/>
        <dbReference type="ChEBI" id="CHEBI:74478"/>
        <dbReference type="EC" id="2.1.1.166"/>
    </reaction>
</comment>
<keyword evidence="1 11" id="KW-0698">rRNA processing</keyword>
<reference evidence="14 15" key="2">
    <citation type="journal article" date="2018" name="Int. J. Syst. Evol. Microbiol.">
        <title>Burkholderia insecticola sp. nov., a gut symbiotic bacterium of the bean bug Riptortus pedestris.</title>
        <authorList>
            <person name="Takeshita K."/>
            <person name="Tamaki H."/>
            <person name="Ohbayashi T."/>
            <person name="Meng X.-Y."/>
            <person name="Sone T."/>
            <person name="Mitani Y."/>
            <person name="Peeters C."/>
            <person name="Kikuchi Y."/>
            <person name="Vandamme P."/>
        </authorList>
    </citation>
    <scope>NUCLEOTIDE SEQUENCE [LARGE SCALE GENOMIC DNA]</scope>
    <source>
        <strain evidence="14">RPE64</strain>
    </source>
</reference>
<dbReference type="InterPro" id="IPR002877">
    <property type="entry name" value="RNA_MeTrfase_FtsJ_dom"/>
</dbReference>
<proteinExistence type="inferred from homology"/>
<accession>R4WZ83</accession>
<evidence type="ECO:0000256" key="11">
    <source>
        <dbReference type="HAMAP-Rule" id="MF_01547"/>
    </source>
</evidence>
<keyword evidence="4 11" id="KW-0949">S-adenosyl-L-methionine</keyword>
<keyword evidence="15" id="KW-1185">Reference proteome</keyword>
<dbReference type="GO" id="GO:0008650">
    <property type="term" value="F:rRNA (uridine-2'-O-)-methyltransferase activity"/>
    <property type="evidence" value="ECO:0007669"/>
    <property type="project" value="UniProtKB-UniRule"/>
</dbReference>
<evidence type="ECO:0000256" key="4">
    <source>
        <dbReference type="ARBA" id="ARBA00022691"/>
    </source>
</evidence>
<evidence type="ECO:0000256" key="1">
    <source>
        <dbReference type="ARBA" id="ARBA00022552"/>
    </source>
</evidence>
<protein>
    <recommendedName>
        <fullName evidence="7 11">Ribosomal RNA large subunit methyltransferase E</fullName>
        <ecNumber evidence="6 11">2.1.1.166</ecNumber>
    </recommendedName>
    <alternativeName>
        <fullName evidence="9 11">23S rRNA Um2552 methyltransferase</fullName>
    </alternativeName>
    <alternativeName>
        <fullName evidence="8 11">rRNA (uridine-2'-O-)-methyltransferase</fullName>
    </alternativeName>
</protein>
<gene>
    <name evidence="11" type="primary">rlmE</name>
    <name evidence="11" type="synonym">ftsJ</name>
    <name evidence="11" type="synonym">rrmJ</name>
    <name evidence="14" type="ORF">BRPE64_ACDS19330</name>
</gene>
<feature type="binding site" evidence="11">
    <location>
        <position position="163"/>
    </location>
    <ligand>
        <name>S-adenosyl-L-methionine</name>
        <dbReference type="ChEBI" id="CHEBI:59789"/>
    </ligand>
</feature>
<keyword evidence="3 11" id="KW-0808">Transferase</keyword>
<dbReference type="PANTHER" id="PTHR10920">
    <property type="entry name" value="RIBOSOMAL RNA METHYLTRANSFERASE"/>
    <property type="match status" value="1"/>
</dbReference>
<dbReference type="PANTHER" id="PTHR10920:SF18">
    <property type="entry name" value="RRNA METHYLTRANSFERASE 2, MITOCHONDRIAL"/>
    <property type="match status" value="1"/>
</dbReference>
<evidence type="ECO:0000256" key="12">
    <source>
        <dbReference type="SAM" id="MobiDB-lite"/>
    </source>
</evidence>
<dbReference type="STRING" id="758793.BRPE64_ACDS19330"/>
<comment type="subcellular location">
    <subcellularLocation>
        <location evidence="11">Cytoplasm</location>
    </subcellularLocation>
</comment>
<feature type="binding site" evidence="11">
    <location>
        <position position="133"/>
    </location>
    <ligand>
        <name>S-adenosyl-L-methionine</name>
        <dbReference type="ChEBI" id="CHEBI:59789"/>
    </ligand>
</feature>
<feature type="binding site" evidence="11">
    <location>
        <position position="179"/>
    </location>
    <ligand>
        <name>S-adenosyl-L-methionine</name>
        <dbReference type="ChEBI" id="CHEBI:59789"/>
    </ligand>
</feature>
<feature type="domain" description="Ribosomal RNA methyltransferase FtsJ" evidence="13">
    <location>
        <begin position="99"/>
        <end position="286"/>
    </location>
</feature>
<dbReference type="InterPro" id="IPR029063">
    <property type="entry name" value="SAM-dependent_MTases_sf"/>
</dbReference>
<evidence type="ECO:0000256" key="3">
    <source>
        <dbReference type="ARBA" id="ARBA00022679"/>
    </source>
</evidence>
<dbReference type="PATRIC" id="fig|758793.3.peg.1935"/>
<evidence type="ECO:0000256" key="2">
    <source>
        <dbReference type="ARBA" id="ARBA00022603"/>
    </source>
</evidence>
<feature type="region of interest" description="Disordered" evidence="12">
    <location>
        <begin position="1"/>
        <end position="20"/>
    </location>
</feature>
<reference evidence="14 15" key="1">
    <citation type="journal article" date="2013" name="Genome Announc.">
        <title>Complete Genome Sequence of Burkholderia sp. Strain RPE64, Bacterial Symbiont of the Bean Bug Riptortus pedestris.</title>
        <authorList>
            <person name="Shibata T.F."/>
            <person name="Maeda T."/>
            <person name="Nikoh N."/>
            <person name="Yamaguchi K."/>
            <person name="Oshima K."/>
            <person name="Hattori M."/>
            <person name="Nishiyama T."/>
            <person name="Hasebe M."/>
            <person name="Fukatsu T."/>
            <person name="Kikuchi Y."/>
            <person name="Shigenobu S."/>
        </authorList>
    </citation>
    <scope>NUCLEOTIDE SEQUENCE [LARGE SCALE GENOMIC DNA]</scope>
</reference>
<dbReference type="FunFam" id="3.40.50.150:FF:000005">
    <property type="entry name" value="Ribosomal RNA large subunit methyltransferase E"/>
    <property type="match status" value="1"/>
</dbReference>
<comment type="function">
    <text evidence="5 11">Specifically methylates the uridine in position 2552 of 23S rRNA at the 2'-O position of the ribose in the fully assembled 50S ribosomal subunit.</text>
</comment>
<evidence type="ECO:0000256" key="9">
    <source>
        <dbReference type="ARBA" id="ARBA00042745"/>
    </source>
</evidence>
<evidence type="ECO:0000313" key="14">
    <source>
        <dbReference type="EMBL" id="BAN23687.1"/>
    </source>
</evidence>
<evidence type="ECO:0000313" key="15">
    <source>
        <dbReference type="Proteomes" id="UP000013966"/>
    </source>
</evidence>
<dbReference type="GO" id="GO:0005737">
    <property type="term" value="C:cytoplasm"/>
    <property type="evidence" value="ECO:0007669"/>
    <property type="project" value="UniProtKB-SubCell"/>
</dbReference>
<evidence type="ECO:0000256" key="5">
    <source>
        <dbReference type="ARBA" id="ARBA00037569"/>
    </source>
</evidence>
<sequence>MHRFAAFANPARGNALPSTIKQNRPDAEFRCAQAPEDRSGRQDAYYPLKASRDAAKYAPGAQAARRTRSVSMAKNRFSHSWLHDHINDPYVKMAQREGYRARAAYKLKEIDEQDKLIKPGQVIVDLGSTPGSWSQYARNKLAQSQKRDAQREGGIDGTIIALDILPMEPIADVTFIQGDFREDDVLAKLDEIVGDRQVDLVISDMAPNLSGVASADAARIEHLCDLALEFAQNHLKPDGALLVKCFHGSGYSQIVEKFKQQFKVVAPRKPKASRDKSSETFILGRRLKHPG</sequence>
<evidence type="ECO:0000256" key="10">
    <source>
        <dbReference type="ARBA" id="ARBA00048970"/>
    </source>
</evidence>
<comment type="similarity">
    <text evidence="11">Belongs to the class I-like SAM-binding methyltransferase superfamily. RNA methyltransferase RlmE family.</text>
</comment>
<dbReference type="HAMAP" id="MF_01547">
    <property type="entry name" value="RNA_methyltr_E"/>
    <property type="match status" value="1"/>
</dbReference>
<dbReference type="SUPFAM" id="SSF53335">
    <property type="entry name" value="S-adenosyl-L-methionine-dependent methyltransferases"/>
    <property type="match status" value="1"/>
</dbReference>
<evidence type="ECO:0000256" key="6">
    <source>
        <dbReference type="ARBA" id="ARBA00038861"/>
    </source>
</evidence>
<evidence type="ECO:0000256" key="8">
    <source>
        <dbReference type="ARBA" id="ARBA00041995"/>
    </source>
</evidence>
<keyword evidence="11" id="KW-0963">Cytoplasm</keyword>
<name>R4WZ83_9BURK</name>
<dbReference type="Gene3D" id="3.40.50.150">
    <property type="entry name" value="Vaccinia Virus protein VP39"/>
    <property type="match status" value="1"/>
</dbReference>
<dbReference type="HOGENOM" id="CLU_009422_4_1_4"/>
<dbReference type="KEGG" id="buo:BRPE64_ACDS19330"/>
<dbReference type="Pfam" id="PF01728">
    <property type="entry name" value="FtsJ"/>
    <property type="match status" value="1"/>
</dbReference>
<evidence type="ECO:0000259" key="13">
    <source>
        <dbReference type="Pfam" id="PF01728"/>
    </source>
</evidence>
<dbReference type="InterPro" id="IPR015507">
    <property type="entry name" value="rRNA-MeTfrase_E"/>
</dbReference>
<keyword evidence="2 11" id="KW-0489">Methyltransferase</keyword>
<feature type="binding site" evidence="11">
    <location>
        <position position="131"/>
    </location>
    <ligand>
        <name>S-adenosyl-L-methionine</name>
        <dbReference type="ChEBI" id="CHEBI:59789"/>
    </ligand>
</feature>
<evidence type="ECO:0000256" key="7">
    <source>
        <dbReference type="ARBA" id="ARBA00041129"/>
    </source>
</evidence>
<dbReference type="EC" id="2.1.1.166" evidence="6 11"/>
<dbReference type="Proteomes" id="UP000013966">
    <property type="component" value="Chromosome 1"/>
</dbReference>
<dbReference type="EMBL" id="AP013058">
    <property type="protein sequence ID" value="BAN23687.1"/>
    <property type="molecule type" value="Genomic_DNA"/>
</dbReference>
<dbReference type="InterPro" id="IPR050082">
    <property type="entry name" value="RNA_methyltr_RlmE"/>
</dbReference>
<feature type="active site" description="Proton acceptor" evidence="11">
    <location>
        <position position="244"/>
    </location>
</feature>
<dbReference type="AlphaFoldDB" id="R4WZ83"/>
<feature type="binding site" evidence="11">
    <location>
        <position position="204"/>
    </location>
    <ligand>
        <name>S-adenosyl-L-methionine</name>
        <dbReference type="ChEBI" id="CHEBI:59789"/>
    </ligand>
</feature>
<organism evidence="14 15">
    <name type="scientific">Caballeronia insecticola</name>
    <dbReference type="NCBI Taxonomy" id="758793"/>
    <lineage>
        <taxon>Bacteria</taxon>
        <taxon>Pseudomonadati</taxon>
        <taxon>Pseudomonadota</taxon>
        <taxon>Betaproteobacteria</taxon>
        <taxon>Burkholderiales</taxon>
        <taxon>Burkholderiaceae</taxon>
        <taxon>Caballeronia</taxon>
    </lineage>
</organism>